<dbReference type="PANTHER" id="PTHR43337:SF1">
    <property type="entry name" value="XANTHINE_URACIL PERMEASE C887.17-RELATED"/>
    <property type="match status" value="1"/>
</dbReference>
<dbReference type="PANTHER" id="PTHR43337">
    <property type="entry name" value="XANTHINE/URACIL PERMEASE C887.17-RELATED"/>
    <property type="match status" value="1"/>
</dbReference>
<comment type="similarity">
    <text evidence="2">Belongs to the nucleobase:cation symporter-2 (NCS2) (TC 2.A.40) family. Azg-like subfamily.</text>
</comment>
<dbReference type="Pfam" id="PF00860">
    <property type="entry name" value="Xan_ur_permease"/>
    <property type="match status" value="1"/>
</dbReference>
<evidence type="ECO:0000256" key="6">
    <source>
        <dbReference type="ARBA" id="ARBA00023136"/>
    </source>
</evidence>
<keyword evidence="6 7" id="KW-0472">Membrane</keyword>
<feature type="transmembrane region" description="Helical" evidence="7">
    <location>
        <begin position="335"/>
        <end position="356"/>
    </location>
</feature>
<dbReference type="GO" id="GO:0012505">
    <property type="term" value="C:endomembrane system"/>
    <property type="evidence" value="ECO:0007669"/>
    <property type="project" value="UniProtKB-SubCell"/>
</dbReference>
<feature type="transmembrane region" description="Helical" evidence="7">
    <location>
        <begin position="47"/>
        <end position="73"/>
    </location>
</feature>
<feature type="transmembrane region" description="Helical" evidence="7">
    <location>
        <begin position="394"/>
        <end position="420"/>
    </location>
</feature>
<dbReference type="EMBL" id="LDWY01000053">
    <property type="protein sequence ID" value="PHY90738.1"/>
    <property type="molecule type" value="Genomic_DNA"/>
</dbReference>
<feature type="transmembrane region" description="Helical" evidence="7">
    <location>
        <begin position="129"/>
        <end position="149"/>
    </location>
</feature>
<dbReference type="GO" id="GO:0005886">
    <property type="term" value="C:plasma membrane"/>
    <property type="evidence" value="ECO:0007669"/>
    <property type="project" value="TreeGrafter"/>
</dbReference>
<feature type="transmembrane region" description="Helical" evidence="7">
    <location>
        <begin position="191"/>
        <end position="211"/>
    </location>
</feature>
<feature type="transmembrane region" description="Helical" evidence="7">
    <location>
        <begin position="257"/>
        <end position="280"/>
    </location>
</feature>
<comment type="subcellular location">
    <subcellularLocation>
        <location evidence="1">Endomembrane system</location>
        <topology evidence="1">Multi-pass membrane protein</topology>
    </subcellularLocation>
</comment>
<evidence type="ECO:0000256" key="7">
    <source>
        <dbReference type="SAM" id="Phobius"/>
    </source>
</evidence>
<feature type="transmembrane region" description="Helical" evidence="7">
    <location>
        <begin position="301"/>
        <end position="323"/>
    </location>
</feature>
<gene>
    <name evidence="8" type="ORF">AA994_04395</name>
</gene>
<keyword evidence="5 7" id="KW-1133">Transmembrane helix</keyword>
<comment type="caution">
    <text evidence="8">The sequence shown here is derived from an EMBL/GenBank/DDBJ whole genome shotgun (WGS) entry which is preliminary data.</text>
</comment>
<dbReference type="InterPro" id="IPR006043">
    <property type="entry name" value="NCS2"/>
</dbReference>
<dbReference type="Proteomes" id="UP000237472">
    <property type="component" value="Unassembled WGS sequence"/>
</dbReference>
<proteinExistence type="inferred from homology"/>
<feature type="transmembrane region" description="Helical" evidence="7">
    <location>
        <begin position="17"/>
        <end position="35"/>
    </location>
</feature>
<dbReference type="GO" id="GO:0005345">
    <property type="term" value="F:purine nucleobase transmembrane transporter activity"/>
    <property type="evidence" value="ECO:0007669"/>
    <property type="project" value="TreeGrafter"/>
</dbReference>
<feature type="transmembrane region" description="Helical" evidence="7">
    <location>
        <begin position="169"/>
        <end position="186"/>
    </location>
</feature>
<evidence type="ECO:0000256" key="1">
    <source>
        <dbReference type="ARBA" id="ARBA00004127"/>
    </source>
</evidence>
<dbReference type="OrthoDB" id="9808458at2"/>
<keyword evidence="4 7" id="KW-0812">Transmembrane</keyword>
<dbReference type="AlphaFoldDB" id="A0A2G4R2H3"/>
<evidence type="ECO:0000256" key="4">
    <source>
        <dbReference type="ARBA" id="ARBA00022692"/>
    </source>
</evidence>
<protein>
    <submittedName>
        <fullName evidence="8">Guanine permease</fullName>
    </submittedName>
</protein>
<feature type="transmembrane region" description="Helical" evidence="7">
    <location>
        <begin position="363"/>
        <end position="382"/>
    </location>
</feature>
<feature type="transmembrane region" description="Helical" evidence="7">
    <location>
        <begin position="432"/>
        <end position="450"/>
    </location>
</feature>
<evidence type="ECO:0000256" key="5">
    <source>
        <dbReference type="ARBA" id="ARBA00022989"/>
    </source>
</evidence>
<evidence type="ECO:0000313" key="8">
    <source>
        <dbReference type="EMBL" id="PHY90738.1"/>
    </source>
</evidence>
<reference evidence="9" key="1">
    <citation type="submission" date="2015-06" db="EMBL/GenBank/DDBJ databases">
        <authorList>
            <person name="Parisi A."/>
            <person name="Chiara M."/>
            <person name="Florio D."/>
            <person name="Miccolupo A."/>
            <person name="Manzari C."/>
            <person name="Mion D."/>
            <person name="Caruso M."/>
            <person name="D'erchia A.M."/>
            <person name="Zanoni R."/>
        </authorList>
    </citation>
    <scope>NUCLEOTIDE SEQUENCE [LARGE SCALE GENOMIC DNA]</scope>
    <source>
        <strain evidence="9">73/13</strain>
    </source>
</reference>
<evidence type="ECO:0000256" key="3">
    <source>
        <dbReference type="ARBA" id="ARBA00022448"/>
    </source>
</evidence>
<evidence type="ECO:0000313" key="9">
    <source>
        <dbReference type="Proteomes" id="UP000237472"/>
    </source>
</evidence>
<keyword evidence="3" id="KW-0813">Transport</keyword>
<organism evidence="8 9">
    <name type="scientific">Campylobacter vulpis</name>
    <dbReference type="NCBI Taxonomy" id="1655500"/>
    <lineage>
        <taxon>Bacteria</taxon>
        <taxon>Pseudomonadati</taxon>
        <taxon>Campylobacterota</taxon>
        <taxon>Epsilonproteobacteria</taxon>
        <taxon>Campylobacterales</taxon>
        <taxon>Campylobacteraceae</taxon>
        <taxon>Campylobacter</taxon>
    </lineage>
</organism>
<evidence type="ECO:0000256" key="2">
    <source>
        <dbReference type="ARBA" id="ARBA00005697"/>
    </source>
</evidence>
<accession>A0A2G4R2H3</accession>
<feature type="transmembrane region" description="Helical" evidence="7">
    <location>
        <begin position="93"/>
        <end position="117"/>
    </location>
</feature>
<name>A0A2G4R2H3_9BACT</name>
<dbReference type="RefSeq" id="WP_099461525.1">
    <property type="nucleotide sequence ID" value="NZ_LDWY01000053.1"/>
</dbReference>
<sequence length="451" mass="48594">MSVFKLKENGTNVKTEVLAGITTFLTMIYIVPVNSHIVSNTGMPLEALITATALITIIASALNGLFANTPVAMSVGMGMNAYFTFSVCIAQQIAWQSALGAVFLSGFIFLILSFTNFRLWIIRNIPKDLRLAICAGIGCFIAFLGLQKMGIIVKNDATLVGVGNFKDPSVLFGIFSLILVVFFWALRLRAAFILGVLLSSLTLWVLAFYLLENYGVKLNIEGAIFPNEIFSLPNFSRENGLGAIVFELDIKSALSVAMIPVILTFFITQLFDSIGTITGVGARGRIFDKPVEGEKKLGKTLMADAASSVVGACVGTSTVTAFVESTTGVESGGRTGLVAIVVACCFALTLFLLPLFKAIPPNAIYPVLVMVGILMFMEVKNIDFSDSAIAVGTFFTIIMMPLTYSITSGFAFGFISFLLVRIFKREWSKINVGIVVLSLISLGNFLLIALN</sequence>
<dbReference type="InterPro" id="IPR045018">
    <property type="entry name" value="Azg-like"/>
</dbReference>